<dbReference type="RefSeq" id="WP_197443846.1">
    <property type="nucleotide sequence ID" value="NZ_CP036275.1"/>
</dbReference>
<organism evidence="8 9">
    <name type="scientific">Maioricimonas rarisocia</name>
    <dbReference type="NCBI Taxonomy" id="2528026"/>
    <lineage>
        <taxon>Bacteria</taxon>
        <taxon>Pseudomonadati</taxon>
        <taxon>Planctomycetota</taxon>
        <taxon>Planctomycetia</taxon>
        <taxon>Planctomycetales</taxon>
        <taxon>Planctomycetaceae</taxon>
        <taxon>Maioricimonas</taxon>
    </lineage>
</organism>
<comment type="similarity">
    <text evidence="1">Belongs to the sigma-70 factor family. ECF subfamily.</text>
</comment>
<evidence type="ECO:0000313" key="9">
    <source>
        <dbReference type="Proteomes" id="UP000320496"/>
    </source>
</evidence>
<keyword evidence="9" id="KW-1185">Reference proteome</keyword>
<dbReference type="EMBL" id="CP036275">
    <property type="protein sequence ID" value="QDU40921.1"/>
    <property type="molecule type" value="Genomic_DNA"/>
</dbReference>
<dbReference type="GO" id="GO:0003677">
    <property type="term" value="F:DNA binding"/>
    <property type="evidence" value="ECO:0007669"/>
    <property type="project" value="UniProtKB-KW"/>
</dbReference>
<dbReference type="Gene3D" id="1.10.1740.10">
    <property type="match status" value="1"/>
</dbReference>
<dbReference type="GO" id="GO:0006352">
    <property type="term" value="P:DNA-templated transcription initiation"/>
    <property type="evidence" value="ECO:0007669"/>
    <property type="project" value="InterPro"/>
</dbReference>
<evidence type="ECO:0000256" key="4">
    <source>
        <dbReference type="ARBA" id="ARBA00023125"/>
    </source>
</evidence>
<dbReference type="SUPFAM" id="SSF88946">
    <property type="entry name" value="Sigma2 domain of RNA polymerase sigma factors"/>
    <property type="match status" value="1"/>
</dbReference>
<accession>A0A517ZEM8</accession>
<gene>
    <name evidence="8" type="primary">sigW_9</name>
    <name evidence="8" type="ORF">Mal4_52840</name>
</gene>
<evidence type="ECO:0000256" key="5">
    <source>
        <dbReference type="ARBA" id="ARBA00023163"/>
    </source>
</evidence>
<dbReference type="Pfam" id="PF04542">
    <property type="entry name" value="Sigma70_r2"/>
    <property type="match status" value="1"/>
</dbReference>
<evidence type="ECO:0000259" key="6">
    <source>
        <dbReference type="Pfam" id="PF04542"/>
    </source>
</evidence>
<evidence type="ECO:0000256" key="1">
    <source>
        <dbReference type="ARBA" id="ARBA00010641"/>
    </source>
</evidence>
<dbReference type="GO" id="GO:0016987">
    <property type="term" value="F:sigma factor activity"/>
    <property type="evidence" value="ECO:0007669"/>
    <property type="project" value="UniProtKB-KW"/>
</dbReference>
<dbReference type="InterPro" id="IPR039425">
    <property type="entry name" value="RNA_pol_sigma-70-like"/>
</dbReference>
<keyword evidence="5" id="KW-0804">Transcription</keyword>
<dbReference type="PANTHER" id="PTHR43133:SF8">
    <property type="entry name" value="RNA POLYMERASE SIGMA FACTOR HI_1459-RELATED"/>
    <property type="match status" value="1"/>
</dbReference>
<evidence type="ECO:0000313" key="8">
    <source>
        <dbReference type="EMBL" id="QDU40921.1"/>
    </source>
</evidence>
<feature type="domain" description="RNA polymerase sigma-70 region 2" evidence="6">
    <location>
        <begin position="31"/>
        <end position="98"/>
    </location>
</feature>
<evidence type="ECO:0000256" key="2">
    <source>
        <dbReference type="ARBA" id="ARBA00023015"/>
    </source>
</evidence>
<evidence type="ECO:0000259" key="7">
    <source>
        <dbReference type="Pfam" id="PF08281"/>
    </source>
</evidence>
<dbReference type="PANTHER" id="PTHR43133">
    <property type="entry name" value="RNA POLYMERASE ECF-TYPE SIGMA FACTO"/>
    <property type="match status" value="1"/>
</dbReference>
<proteinExistence type="inferred from homology"/>
<name>A0A517ZEM8_9PLAN</name>
<dbReference type="InterPro" id="IPR014284">
    <property type="entry name" value="RNA_pol_sigma-70_dom"/>
</dbReference>
<evidence type="ECO:0000256" key="3">
    <source>
        <dbReference type="ARBA" id="ARBA00023082"/>
    </source>
</evidence>
<keyword evidence="2" id="KW-0805">Transcription regulation</keyword>
<dbReference type="Pfam" id="PF08281">
    <property type="entry name" value="Sigma70_r4_2"/>
    <property type="match status" value="1"/>
</dbReference>
<dbReference type="InterPro" id="IPR007627">
    <property type="entry name" value="RNA_pol_sigma70_r2"/>
</dbReference>
<keyword evidence="3" id="KW-0731">Sigma factor</keyword>
<dbReference type="NCBIfam" id="TIGR02937">
    <property type="entry name" value="sigma70-ECF"/>
    <property type="match status" value="1"/>
</dbReference>
<dbReference type="SUPFAM" id="SSF88659">
    <property type="entry name" value="Sigma3 and sigma4 domains of RNA polymerase sigma factors"/>
    <property type="match status" value="1"/>
</dbReference>
<feature type="domain" description="RNA polymerase sigma factor 70 region 4 type 2" evidence="7">
    <location>
        <begin position="126"/>
        <end position="177"/>
    </location>
</feature>
<dbReference type="InterPro" id="IPR013324">
    <property type="entry name" value="RNA_pol_sigma_r3/r4-like"/>
</dbReference>
<dbReference type="AlphaFoldDB" id="A0A517ZEM8"/>
<protein>
    <submittedName>
        <fullName evidence="8">ECF RNA polymerase sigma factor SigW</fullName>
    </submittedName>
</protein>
<dbReference type="KEGG" id="mri:Mal4_52840"/>
<sequence>MSAIDVRLQQAEERLTVAHAQTGDREAFCRLVDLYDRRLYYFIRRIVGDADEAYDVLQAVWLQVHRSLGQLASPAAFRVWLYRIAHTKSVTELRRRSWQPVPVDRPEEETPVDTDDGSETFEKAELVHVALQDLSLDHRRVLTLRFLEDMSIEEIATVVECSSGTVRSRLHYAKRALRERIRELLDD</sequence>
<dbReference type="Gene3D" id="1.10.10.10">
    <property type="entry name" value="Winged helix-like DNA-binding domain superfamily/Winged helix DNA-binding domain"/>
    <property type="match status" value="1"/>
</dbReference>
<dbReference type="InterPro" id="IPR036388">
    <property type="entry name" value="WH-like_DNA-bd_sf"/>
</dbReference>
<reference evidence="8 9" key="1">
    <citation type="submission" date="2019-02" db="EMBL/GenBank/DDBJ databases">
        <title>Deep-cultivation of Planctomycetes and their phenomic and genomic characterization uncovers novel biology.</title>
        <authorList>
            <person name="Wiegand S."/>
            <person name="Jogler M."/>
            <person name="Boedeker C."/>
            <person name="Pinto D."/>
            <person name="Vollmers J."/>
            <person name="Rivas-Marin E."/>
            <person name="Kohn T."/>
            <person name="Peeters S.H."/>
            <person name="Heuer A."/>
            <person name="Rast P."/>
            <person name="Oberbeckmann S."/>
            <person name="Bunk B."/>
            <person name="Jeske O."/>
            <person name="Meyerdierks A."/>
            <person name="Storesund J.E."/>
            <person name="Kallscheuer N."/>
            <person name="Luecker S."/>
            <person name="Lage O.M."/>
            <person name="Pohl T."/>
            <person name="Merkel B.J."/>
            <person name="Hornburger P."/>
            <person name="Mueller R.-W."/>
            <person name="Bruemmer F."/>
            <person name="Labrenz M."/>
            <person name="Spormann A.M."/>
            <person name="Op den Camp H."/>
            <person name="Overmann J."/>
            <person name="Amann R."/>
            <person name="Jetten M.S.M."/>
            <person name="Mascher T."/>
            <person name="Medema M.H."/>
            <person name="Devos D.P."/>
            <person name="Kaster A.-K."/>
            <person name="Ovreas L."/>
            <person name="Rohde M."/>
            <person name="Galperin M.Y."/>
            <person name="Jogler C."/>
        </authorList>
    </citation>
    <scope>NUCLEOTIDE SEQUENCE [LARGE SCALE GENOMIC DNA]</scope>
    <source>
        <strain evidence="8 9">Mal4</strain>
    </source>
</reference>
<dbReference type="CDD" id="cd06171">
    <property type="entry name" value="Sigma70_r4"/>
    <property type="match status" value="1"/>
</dbReference>
<dbReference type="InterPro" id="IPR013249">
    <property type="entry name" value="RNA_pol_sigma70_r4_t2"/>
</dbReference>
<keyword evidence="4" id="KW-0238">DNA-binding</keyword>
<dbReference type="Proteomes" id="UP000320496">
    <property type="component" value="Chromosome"/>
</dbReference>
<dbReference type="InterPro" id="IPR013325">
    <property type="entry name" value="RNA_pol_sigma_r2"/>
</dbReference>